<sequence>MGGRKRLWDGGPDTSTMGVDWVFLDLWVLAIFLSKDYGYFDSLMMLLGGEMQMVKEKSDATSIRKSKAMYVCRFKFEQAES</sequence>
<evidence type="ECO:0000313" key="2">
    <source>
        <dbReference type="Proteomes" id="UP001472677"/>
    </source>
</evidence>
<gene>
    <name evidence="1" type="ORF">V6N12_076423</name>
</gene>
<dbReference type="EMBL" id="JBBPBM010000033">
    <property type="protein sequence ID" value="KAK8533143.1"/>
    <property type="molecule type" value="Genomic_DNA"/>
</dbReference>
<dbReference type="Proteomes" id="UP001472677">
    <property type="component" value="Unassembled WGS sequence"/>
</dbReference>
<keyword evidence="2" id="KW-1185">Reference proteome</keyword>
<comment type="caution">
    <text evidence="1">The sequence shown here is derived from an EMBL/GenBank/DDBJ whole genome shotgun (WGS) entry which is preliminary data.</text>
</comment>
<evidence type="ECO:0000313" key="1">
    <source>
        <dbReference type="EMBL" id="KAK8533143.1"/>
    </source>
</evidence>
<organism evidence="1 2">
    <name type="scientific">Hibiscus sabdariffa</name>
    <name type="common">roselle</name>
    <dbReference type="NCBI Taxonomy" id="183260"/>
    <lineage>
        <taxon>Eukaryota</taxon>
        <taxon>Viridiplantae</taxon>
        <taxon>Streptophyta</taxon>
        <taxon>Embryophyta</taxon>
        <taxon>Tracheophyta</taxon>
        <taxon>Spermatophyta</taxon>
        <taxon>Magnoliopsida</taxon>
        <taxon>eudicotyledons</taxon>
        <taxon>Gunneridae</taxon>
        <taxon>Pentapetalae</taxon>
        <taxon>rosids</taxon>
        <taxon>malvids</taxon>
        <taxon>Malvales</taxon>
        <taxon>Malvaceae</taxon>
        <taxon>Malvoideae</taxon>
        <taxon>Hibiscus</taxon>
    </lineage>
</organism>
<reference evidence="1 2" key="1">
    <citation type="journal article" date="2024" name="G3 (Bethesda)">
        <title>Genome assembly of Hibiscus sabdariffa L. provides insights into metabolisms of medicinal natural products.</title>
        <authorList>
            <person name="Kim T."/>
        </authorList>
    </citation>
    <scope>NUCLEOTIDE SEQUENCE [LARGE SCALE GENOMIC DNA]</scope>
    <source>
        <strain evidence="1">TK-2024</strain>
        <tissue evidence="1">Old leaves</tissue>
    </source>
</reference>
<protein>
    <submittedName>
        <fullName evidence="1">Uncharacterized protein</fullName>
    </submittedName>
</protein>
<proteinExistence type="predicted"/>
<accession>A0ABR2DCP8</accession>
<name>A0ABR2DCP8_9ROSI</name>